<dbReference type="GO" id="GO:0005886">
    <property type="term" value="C:plasma membrane"/>
    <property type="evidence" value="ECO:0007669"/>
    <property type="project" value="InterPro"/>
</dbReference>
<keyword evidence="2 6" id="KW-0812">Transmembrane</keyword>
<evidence type="ECO:0000256" key="5">
    <source>
        <dbReference type="SAM" id="Coils"/>
    </source>
</evidence>
<evidence type="ECO:0000256" key="1">
    <source>
        <dbReference type="ARBA" id="ARBA00022475"/>
    </source>
</evidence>
<protein>
    <recommendedName>
        <fullName evidence="7">Lipopolysaccharide assembly protein A domain-containing protein</fullName>
    </recommendedName>
</protein>
<keyword evidence="1" id="KW-1003">Cell membrane</keyword>
<feature type="transmembrane region" description="Helical" evidence="6">
    <location>
        <begin position="45"/>
        <end position="69"/>
    </location>
</feature>
<evidence type="ECO:0000256" key="2">
    <source>
        <dbReference type="ARBA" id="ARBA00022692"/>
    </source>
</evidence>
<feature type="domain" description="Lipopolysaccharide assembly protein A" evidence="7">
    <location>
        <begin position="27"/>
        <end position="89"/>
    </location>
</feature>
<gene>
    <name evidence="8" type="ORF">MNBD_GAMMA18-1250</name>
</gene>
<evidence type="ECO:0000256" key="3">
    <source>
        <dbReference type="ARBA" id="ARBA00022989"/>
    </source>
</evidence>
<dbReference type="InterPro" id="IPR010445">
    <property type="entry name" value="LapA_dom"/>
</dbReference>
<sequence>MDIMIKRIVLLLFIVLVVLFGISFSVLNAELVTLDYYFSKIEIPLSIVVVTALAFGVLLGISASALIALKSRRELSRLRKKLKSKELEVSNMRAIPVQDLR</sequence>
<name>A0A3B0YX20_9ZZZZ</name>
<organism evidence="8">
    <name type="scientific">hydrothermal vent metagenome</name>
    <dbReference type="NCBI Taxonomy" id="652676"/>
    <lineage>
        <taxon>unclassified sequences</taxon>
        <taxon>metagenomes</taxon>
        <taxon>ecological metagenomes</taxon>
    </lineage>
</organism>
<dbReference type="AlphaFoldDB" id="A0A3B0YX20"/>
<dbReference type="EMBL" id="UOFP01000100">
    <property type="protein sequence ID" value="VAW85588.1"/>
    <property type="molecule type" value="Genomic_DNA"/>
</dbReference>
<keyword evidence="5" id="KW-0175">Coiled coil</keyword>
<feature type="coiled-coil region" evidence="5">
    <location>
        <begin position="68"/>
        <end position="95"/>
    </location>
</feature>
<keyword evidence="3 6" id="KW-1133">Transmembrane helix</keyword>
<evidence type="ECO:0000256" key="4">
    <source>
        <dbReference type="ARBA" id="ARBA00023136"/>
    </source>
</evidence>
<reference evidence="8" key="1">
    <citation type="submission" date="2018-06" db="EMBL/GenBank/DDBJ databases">
        <authorList>
            <person name="Zhirakovskaya E."/>
        </authorList>
    </citation>
    <scope>NUCLEOTIDE SEQUENCE</scope>
</reference>
<evidence type="ECO:0000256" key="6">
    <source>
        <dbReference type="SAM" id="Phobius"/>
    </source>
</evidence>
<proteinExistence type="predicted"/>
<evidence type="ECO:0000313" key="8">
    <source>
        <dbReference type="EMBL" id="VAW85588.1"/>
    </source>
</evidence>
<evidence type="ECO:0000259" key="7">
    <source>
        <dbReference type="Pfam" id="PF06305"/>
    </source>
</evidence>
<keyword evidence="4 6" id="KW-0472">Membrane</keyword>
<accession>A0A3B0YX20</accession>
<dbReference type="Pfam" id="PF06305">
    <property type="entry name" value="LapA_dom"/>
    <property type="match status" value="1"/>
</dbReference>